<dbReference type="RefSeq" id="WP_053822470.1">
    <property type="nucleotide sequence ID" value="NZ_BAAAEB010000026.1"/>
</dbReference>
<proteinExistence type="predicted"/>
<sequence>MGDSTSFIQCARLEDLATIPRSKKERILRVPEGDIGCLNVRVEGHEYLVIRTHQFGIQVCRLDIEDLTPAARLIQAIKEFFTHRVADFFQLRGVGSRSYRIGKTVESWLRFPDGQENAKGPPRILTPTVSIQTPGKRTTEAQSDYVADHLGNHGTRPAAQIQISPVCKPLSDRDYAWRNGLLRQLFGPAIESRAAAVPELDEEACKRELAAAFDLAGEDASRAFARLYDMLHGLVAEGFGGAIETGSNPPIVTLAKLLLLGSAISTEVSAELEPLKRSPQKAAELLRMLRSPWHQLSNDNEAVIACWQVARHLSRCELGFQMLCDLIPPPAGLAEPVAKQWRAALRIYLQSCDYLIARADAVRREYESRGAARGDSNVAREIAALQAWIGHPIGAAEFAAAMLADENHPPENRLAYRALLGSVKLMQIRALADPTWLKAQRRAMEGPDAAPSFTAPLSKDEVVALALWRNGFRDDLDNGLLAQFQHLLNKLVLEWLPRRHVDLQTGVENEVMPDDSPVALALADPMTQAVTRRTVVQQSQDHQTAMGRMTRLLVLQLKVVAGTPLLRHEALLRDVLDSRDALRKLGLPAETTARLDREFEDILTRLDNVTRAIELESAFQCYSEHDLELAYHRLDIKGSTRASINGLRMHLTAIQAQYQNAGLALHPDSPADEVAPNITTTPRTACIVRSSLLTRWLGSTEFGMRLHAYTVTDAFKKAVISDLMDLPGNLPHLQEIEAEVNRITRIDLDAIDQWAVEASMLARTASTQQTVRLKPEASTDAPEIGRRFKQYRQIVAMLRAGRDKADAGMILPEAPRTREDFRQIASHRIDTNLGNGAKGSVSSASGVGASVSIGAGTAAILAGPAPTISVSFSHASTTARTGTFGILSSSVGGQTITASETRGDTGQVGAGISVSATTALDVGVDVSYVDRDGTETGIAIRAPAIRGSRDWVKAGQNAVNVVFGKKLASKFEKDLAAQPHQAKRDRALLELCNQCFQPLLTGELALNVFENKTSTEAVNAGVSVGVSAKIHEGVLHGSVNARLGKETDLLIKQRRIDRTGSTRVAVHGIGAGSRYNAAVRVLATLLPMQFTSHLKSGLPSGELLGAQVAFRERGLQHFIRRETRDGITQPSFAWDIVFRNVDDLIAHLNTPEVHKQWSACNESLTPEVAKLDHNRCLQYTLLHARDSRQTFMVRRNLVDDKLAELNTWIALAEGLNGACSPFGDLTSRYGMPQRCMALLITDEHYKLAGFGAYTGDYREEEIGIHSDVMLTETRTVSVSTELLWFNARISSRAPKSLEETDAPGSEEASP</sequence>
<name>A0A849BF20_9BURK</name>
<accession>A0A849BF20</accession>
<dbReference type="EMBL" id="JABEMD010000013">
    <property type="protein sequence ID" value="NNH11197.1"/>
    <property type="molecule type" value="Genomic_DNA"/>
</dbReference>
<protein>
    <submittedName>
        <fullName evidence="1">Uncharacterized protein</fullName>
    </submittedName>
</protein>
<organism evidence="1 2">
    <name type="scientific">Cupriavidus gilardii</name>
    <dbReference type="NCBI Taxonomy" id="82541"/>
    <lineage>
        <taxon>Bacteria</taxon>
        <taxon>Pseudomonadati</taxon>
        <taxon>Pseudomonadota</taxon>
        <taxon>Betaproteobacteria</taxon>
        <taxon>Burkholderiales</taxon>
        <taxon>Burkholderiaceae</taxon>
        <taxon>Cupriavidus</taxon>
    </lineage>
</organism>
<evidence type="ECO:0000313" key="1">
    <source>
        <dbReference type="EMBL" id="NNH11197.1"/>
    </source>
</evidence>
<reference evidence="1 2" key="1">
    <citation type="submission" date="2020-05" db="EMBL/GenBank/DDBJ databases">
        <title>MicrobeNet Type strains.</title>
        <authorList>
            <person name="Nicholson A.C."/>
        </authorList>
    </citation>
    <scope>NUCLEOTIDE SEQUENCE [LARGE SCALE GENOMIC DNA]</scope>
    <source>
        <strain evidence="1 2">ATCC 700815</strain>
    </source>
</reference>
<gene>
    <name evidence="1" type="ORF">HLB16_09925</name>
</gene>
<comment type="caution">
    <text evidence="1">The sequence shown here is derived from an EMBL/GenBank/DDBJ whole genome shotgun (WGS) entry which is preliminary data.</text>
</comment>
<dbReference type="Proteomes" id="UP000542973">
    <property type="component" value="Unassembled WGS sequence"/>
</dbReference>
<evidence type="ECO:0000313" key="2">
    <source>
        <dbReference type="Proteomes" id="UP000542973"/>
    </source>
</evidence>